<proteinExistence type="predicted"/>
<sequence>MCELELEDQLRLLKDGLAELAIEIGDTQISPKSLSLLCLDFEVPVDIRDSWILEFRKISDIEYEKHSSKEIISLFRNKMQKSFSPAKEFSDLIVFSFIRVILRHLVEELYPLSCYLLEGFSFTANLK</sequence>
<evidence type="ECO:0000313" key="1">
    <source>
        <dbReference type="EMBL" id="ASS37323.1"/>
    </source>
</evidence>
<evidence type="ECO:0000313" key="2">
    <source>
        <dbReference type="Proteomes" id="UP000214689"/>
    </source>
</evidence>
<gene>
    <name evidence="1" type="ORF">AXF17_01775</name>
</gene>
<accession>A0A223AQS8</accession>
<dbReference type="EMBL" id="CP016199">
    <property type="protein sequence ID" value="ASS37323.1"/>
    <property type="molecule type" value="Genomic_DNA"/>
</dbReference>
<dbReference type="RefSeq" id="WP_094233547.1">
    <property type="nucleotide sequence ID" value="NZ_CP016199.1"/>
</dbReference>
<organism evidence="1 2">
    <name type="scientific">Mogibacterium pumilum</name>
    <dbReference type="NCBI Taxonomy" id="86332"/>
    <lineage>
        <taxon>Bacteria</taxon>
        <taxon>Bacillati</taxon>
        <taxon>Bacillota</taxon>
        <taxon>Clostridia</taxon>
        <taxon>Peptostreptococcales</taxon>
        <taxon>Anaerovoracaceae</taxon>
        <taxon>Mogibacterium</taxon>
    </lineage>
</organism>
<keyword evidence="2" id="KW-1185">Reference proteome</keyword>
<reference evidence="2" key="1">
    <citation type="submission" date="2016-05" db="EMBL/GenBank/DDBJ databases">
        <authorList>
            <person name="Holder M.E."/>
            <person name="Ajami N.J."/>
            <person name="Petrosino J.F."/>
        </authorList>
    </citation>
    <scope>NUCLEOTIDE SEQUENCE [LARGE SCALE GENOMIC DNA]</scope>
    <source>
        <strain evidence="2">ATCC 700696</strain>
    </source>
</reference>
<dbReference type="OrthoDB" id="2394136at2"/>
<dbReference type="AlphaFoldDB" id="A0A223AQS8"/>
<protein>
    <submittedName>
        <fullName evidence="1">Uncharacterized protein</fullName>
    </submittedName>
</protein>
<dbReference type="Proteomes" id="UP000214689">
    <property type="component" value="Chromosome"/>
</dbReference>
<name>A0A223AQS8_9FIRM</name>